<evidence type="ECO:0000313" key="6">
    <source>
        <dbReference type="Proteomes" id="UP000292372"/>
    </source>
</evidence>
<keyword evidence="3" id="KW-0597">Phosphoprotein</keyword>
<comment type="caution">
    <text evidence="5">The sequence shown here is derived from an EMBL/GenBank/DDBJ whole genome shotgun (WGS) entry which is preliminary data.</text>
</comment>
<protein>
    <recommendedName>
        <fullName evidence="4">Carrier domain-containing protein</fullName>
    </recommendedName>
</protein>
<dbReference type="OrthoDB" id="9765680at2"/>
<dbReference type="GO" id="GO:0044550">
    <property type="term" value="P:secondary metabolite biosynthetic process"/>
    <property type="evidence" value="ECO:0007669"/>
    <property type="project" value="TreeGrafter"/>
</dbReference>
<dbReference type="SMART" id="SM00823">
    <property type="entry name" value="PKS_PP"/>
    <property type="match status" value="1"/>
</dbReference>
<dbReference type="Gene3D" id="3.40.50.1820">
    <property type="entry name" value="alpha/beta hydrolase"/>
    <property type="match status" value="1"/>
</dbReference>
<dbReference type="PANTHER" id="PTHR45527">
    <property type="entry name" value="NONRIBOSOMAL PEPTIDE SYNTHETASE"/>
    <property type="match status" value="1"/>
</dbReference>
<dbReference type="EMBL" id="SIRS01000001">
    <property type="protein sequence ID" value="TBN18848.1"/>
    <property type="molecule type" value="Genomic_DNA"/>
</dbReference>
<dbReference type="InterPro" id="IPR020806">
    <property type="entry name" value="PKS_PP-bd"/>
</dbReference>
<name>A0A4Q9FRW8_9FLAO</name>
<dbReference type="Proteomes" id="UP000292372">
    <property type="component" value="Unassembled WGS sequence"/>
</dbReference>
<dbReference type="AlphaFoldDB" id="A0A4Q9FRW8"/>
<proteinExistence type="predicted"/>
<dbReference type="RefSeq" id="WP_130935364.1">
    <property type="nucleotide sequence ID" value="NZ_BMEE01000001.1"/>
</dbReference>
<dbReference type="SUPFAM" id="SSF47336">
    <property type="entry name" value="ACP-like"/>
    <property type="match status" value="1"/>
</dbReference>
<feature type="domain" description="Carrier" evidence="4">
    <location>
        <begin position="115"/>
        <end position="189"/>
    </location>
</feature>
<dbReference type="SUPFAM" id="SSF56801">
    <property type="entry name" value="Acetyl-CoA synthetase-like"/>
    <property type="match status" value="1"/>
</dbReference>
<dbReference type="PROSITE" id="PS00012">
    <property type="entry name" value="PHOSPHOPANTETHEINE"/>
    <property type="match status" value="1"/>
</dbReference>
<dbReference type="PROSITE" id="PS50075">
    <property type="entry name" value="CARRIER"/>
    <property type="match status" value="1"/>
</dbReference>
<dbReference type="GO" id="GO:0043041">
    <property type="term" value="P:amino acid activation for nonribosomal peptide biosynthetic process"/>
    <property type="evidence" value="ECO:0007669"/>
    <property type="project" value="TreeGrafter"/>
</dbReference>
<dbReference type="InterPro" id="IPR006162">
    <property type="entry name" value="Ppantetheine_attach_site"/>
</dbReference>
<dbReference type="GO" id="GO:0031177">
    <property type="term" value="F:phosphopantetheine binding"/>
    <property type="evidence" value="ECO:0007669"/>
    <property type="project" value="InterPro"/>
</dbReference>
<evidence type="ECO:0000313" key="5">
    <source>
        <dbReference type="EMBL" id="TBN18848.1"/>
    </source>
</evidence>
<dbReference type="InterPro" id="IPR009081">
    <property type="entry name" value="PP-bd_ACP"/>
</dbReference>
<dbReference type="InterPro" id="IPR045851">
    <property type="entry name" value="AMP-bd_C_sf"/>
</dbReference>
<reference evidence="5 6" key="1">
    <citation type="journal article" date="2015" name="Int. J. Syst. Evol. Microbiol.">
        <title>Hyunsoonleella pacifica sp. nov., isolated from seawater of South Pacific Gyre.</title>
        <authorList>
            <person name="Gao X."/>
            <person name="Zhang Z."/>
            <person name="Dai X."/>
            <person name="Zhang X.H."/>
        </authorList>
    </citation>
    <scope>NUCLEOTIDE SEQUENCE [LARGE SCALE GENOMIC DNA]</scope>
    <source>
        <strain evidence="5 6">SW033</strain>
    </source>
</reference>
<dbReference type="Pfam" id="PF00975">
    <property type="entry name" value="Thioesterase"/>
    <property type="match status" value="1"/>
</dbReference>
<dbReference type="Pfam" id="PF00550">
    <property type="entry name" value="PP-binding"/>
    <property type="match status" value="1"/>
</dbReference>
<organism evidence="5 6">
    <name type="scientific">Hyunsoonleella pacifica</name>
    <dbReference type="NCBI Taxonomy" id="1080224"/>
    <lineage>
        <taxon>Bacteria</taxon>
        <taxon>Pseudomonadati</taxon>
        <taxon>Bacteroidota</taxon>
        <taxon>Flavobacteriia</taxon>
        <taxon>Flavobacteriales</taxon>
        <taxon>Flavobacteriaceae</taxon>
    </lineage>
</organism>
<dbReference type="SUPFAM" id="SSF53474">
    <property type="entry name" value="alpha/beta-Hydrolases"/>
    <property type="match status" value="1"/>
</dbReference>
<keyword evidence="6" id="KW-1185">Reference proteome</keyword>
<dbReference type="InterPro" id="IPR001031">
    <property type="entry name" value="Thioesterase"/>
</dbReference>
<evidence type="ECO:0000259" key="4">
    <source>
        <dbReference type="PROSITE" id="PS50075"/>
    </source>
</evidence>
<dbReference type="GO" id="GO:0005737">
    <property type="term" value="C:cytoplasm"/>
    <property type="evidence" value="ECO:0007669"/>
    <property type="project" value="TreeGrafter"/>
</dbReference>
<dbReference type="FunFam" id="1.10.1200.10:FF:000005">
    <property type="entry name" value="Nonribosomal peptide synthetase 1"/>
    <property type="match status" value="1"/>
</dbReference>
<accession>A0A4Q9FRW8</accession>
<evidence type="ECO:0000256" key="1">
    <source>
        <dbReference type="ARBA" id="ARBA00001957"/>
    </source>
</evidence>
<sequence>MTEEYLHNTYQQLSEEEKYSIKLKVLKLKQTNTIDSKQKKTKQLTAYVKSNKLIDLETFKLYLKDQLPQYMIPNRIFELDSIPLLPNGKVDLTKLKHNRKNYSNKKNITSKTVGLPKNETEKQLVKLWEDVLGISSIRVDDNFFSIGGDSILSIQLVSKAKKLGLNLRPNQLFENQTIRELSKELLNDTNKLKNDIYLTSIRKKGNKTPLFCIHSGGGHVFFYGPLKEYLKKGRPIYALNPSGLNSGETMHENVENMAKDYLKTIRKIQPQGPYNILVYCFSTSVGNEIAALLENTEEKINIIVMDTMASAWNATDNETITVRVKFFVKRLFKAPIQTIKLYFQDRYYLIEPILVKLFGKPYEKELEKLKANLRKISVDYKFKSHSGNVSLIMTQKEDKRFENFVIQSWKNLTSGKVSITYTQGHHNTLFEKSDIKYVSKKIDQVIIDS</sequence>
<keyword evidence="2" id="KW-0596">Phosphopantetheine</keyword>
<gene>
    <name evidence="5" type="ORF">EYD46_01930</name>
</gene>
<dbReference type="Gene3D" id="3.30.300.30">
    <property type="match status" value="1"/>
</dbReference>
<evidence type="ECO:0000256" key="3">
    <source>
        <dbReference type="ARBA" id="ARBA00022553"/>
    </source>
</evidence>
<dbReference type="Gene3D" id="1.10.1200.10">
    <property type="entry name" value="ACP-like"/>
    <property type="match status" value="1"/>
</dbReference>
<evidence type="ECO:0000256" key="2">
    <source>
        <dbReference type="ARBA" id="ARBA00022450"/>
    </source>
</evidence>
<dbReference type="InterPro" id="IPR036736">
    <property type="entry name" value="ACP-like_sf"/>
</dbReference>
<dbReference type="InterPro" id="IPR029058">
    <property type="entry name" value="AB_hydrolase_fold"/>
</dbReference>
<dbReference type="PANTHER" id="PTHR45527:SF1">
    <property type="entry name" value="FATTY ACID SYNTHASE"/>
    <property type="match status" value="1"/>
</dbReference>
<comment type="cofactor">
    <cofactor evidence="1">
        <name>pantetheine 4'-phosphate</name>
        <dbReference type="ChEBI" id="CHEBI:47942"/>
    </cofactor>
</comment>